<feature type="compositionally biased region" description="Polar residues" evidence="1">
    <location>
        <begin position="32"/>
        <end position="48"/>
    </location>
</feature>
<dbReference type="InterPro" id="IPR047675">
    <property type="entry name" value="Putative_zinc-bd"/>
</dbReference>
<dbReference type="GeneID" id="80004756"/>
<feature type="region of interest" description="Disordered" evidence="1">
    <location>
        <begin position="1"/>
        <end position="61"/>
    </location>
</feature>
<dbReference type="RefSeq" id="YP_010751095.1">
    <property type="nucleotide sequence ID" value="NC_073365.1"/>
</dbReference>
<gene>
    <name evidence="2" type="primary">88</name>
    <name evidence="2" type="ORF">PBI_CINNA_88</name>
</gene>
<evidence type="ECO:0000256" key="1">
    <source>
        <dbReference type="SAM" id="MobiDB-lite"/>
    </source>
</evidence>
<dbReference type="NCBIfam" id="NF041373">
    <property type="entry name" value="HGG_STG"/>
    <property type="match status" value="1"/>
</dbReference>
<evidence type="ECO:0000313" key="2">
    <source>
        <dbReference type="EMBL" id="QDH91672.1"/>
    </source>
</evidence>
<organism evidence="2 3">
    <name type="scientific">Microbacterium phage Cinna</name>
    <dbReference type="NCBI Taxonomy" id="2591215"/>
    <lineage>
        <taxon>Viruses</taxon>
        <taxon>Duplodnaviria</taxon>
        <taxon>Heunggongvirae</taxon>
        <taxon>Uroviricota</taxon>
        <taxon>Caudoviricetes</taxon>
        <taxon>Kutznervirinae</taxon>
        <taxon>Mementomorivirus</taxon>
        <taxon>Mementomorivirus cinna</taxon>
    </lineage>
</organism>
<sequence>MTDPSNVVVLQPGKTPRKRGPRTDPMQPPTPNSGSGTQTQARQCTAKTRQGGRCRNAPIEGGTVCRMHGGSAPQVKRRAALRLLELVDPAVATLAREMATATKSADRQRAANSILDRAGVVRRDSPAKEDVYDLVAERLRALREQGP</sequence>
<reference evidence="2 3" key="1">
    <citation type="submission" date="2019-05" db="EMBL/GenBank/DDBJ databases">
        <authorList>
            <person name="Stoner T.H."/>
            <person name="Aull H.G."/>
            <person name="Divens A.M."/>
            <person name="Zack K."/>
            <person name="Garlena R.A."/>
            <person name="Russell D.A."/>
            <person name="Pope W.H."/>
            <person name="Jacobs-Sera D."/>
            <person name="Hatfull G.F."/>
        </authorList>
    </citation>
    <scope>NUCLEOTIDE SEQUENCE [LARGE SCALE GENOMIC DNA]</scope>
</reference>
<dbReference type="EMBL" id="MK937591">
    <property type="protein sequence ID" value="QDH91672.1"/>
    <property type="molecule type" value="Genomic_DNA"/>
</dbReference>
<proteinExistence type="predicted"/>
<dbReference type="KEGG" id="vg:80004756"/>
<dbReference type="Proteomes" id="UP000317804">
    <property type="component" value="Segment"/>
</dbReference>
<keyword evidence="3" id="KW-1185">Reference proteome</keyword>
<protein>
    <submittedName>
        <fullName evidence="2">Uncharacterized protein</fullName>
    </submittedName>
</protein>
<accession>A0A514DDI1</accession>
<name>A0A514DDI1_9CAUD</name>
<evidence type="ECO:0000313" key="3">
    <source>
        <dbReference type="Proteomes" id="UP000317804"/>
    </source>
</evidence>